<organism evidence="3 4">
    <name type="scientific">Brevibacterium pityocampae</name>
    <dbReference type="NCBI Taxonomy" id="506594"/>
    <lineage>
        <taxon>Bacteria</taxon>
        <taxon>Bacillati</taxon>
        <taxon>Actinomycetota</taxon>
        <taxon>Actinomycetes</taxon>
        <taxon>Micrococcales</taxon>
        <taxon>Brevibacteriaceae</taxon>
        <taxon>Brevibacterium</taxon>
    </lineage>
</organism>
<feature type="transmembrane region" description="Helical" evidence="1">
    <location>
        <begin position="12"/>
        <end position="32"/>
    </location>
</feature>
<gene>
    <name evidence="3" type="ORF">GCM10023167_13770</name>
</gene>
<keyword evidence="1" id="KW-1133">Transmembrane helix</keyword>
<keyword evidence="4" id="KW-1185">Reference proteome</keyword>
<dbReference type="Proteomes" id="UP001500642">
    <property type="component" value="Unassembled WGS sequence"/>
</dbReference>
<name>A0ABP8JCV1_9MICO</name>
<sequence length="352" mass="36433">MTPDPETRLRPVLLGALLAVGLGLVALFPDALGLHTLSGAVHLSALRGLVTLAALGILLVAAGGLLSRRSRPFLTGFLGFGAVLVLASGGILLGRGYSDPGVPAAETQPFAPAAAPGSAPGSRLTVLTANVLIGNAGYEDLLREAAAAQADVIALQETSPAIVEAVLERTGLSAEYEVAAVSIRSGVDTAATILLVNPALEPEEIDGGPLPFAAVGARTNVGDIYAVHTYAPIDRSIRQFNWWRSVSESAKLCTTGAGTLVVGDFNATPDHRTLTGHTDCTDAATALGMGAVGTWPQTVGDREWPRGLGAAIDHQLFDPQRFTAHRGWILDIPGSDHRGVLVEYIVDAARVP</sequence>
<evidence type="ECO:0000259" key="2">
    <source>
        <dbReference type="Pfam" id="PF03372"/>
    </source>
</evidence>
<keyword evidence="1" id="KW-0472">Membrane</keyword>
<comment type="caution">
    <text evidence="3">The sequence shown here is derived from an EMBL/GenBank/DDBJ whole genome shotgun (WGS) entry which is preliminary data.</text>
</comment>
<evidence type="ECO:0000256" key="1">
    <source>
        <dbReference type="SAM" id="Phobius"/>
    </source>
</evidence>
<dbReference type="EMBL" id="BAABGL010000006">
    <property type="protein sequence ID" value="GAA4388726.1"/>
    <property type="molecule type" value="Genomic_DNA"/>
</dbReference>
<dbReference type="SUPFAM" id="SSF56219">
    <property type="entry name" value="DNase I-like"/>
    <property type="match status" value="1"/>
</dbReference>
<accession>A0ABP8JCV1</accession>
<evidence type="ECO:0000313" key="3">
    <source>
        <dbReference type="EMBL" id="GAA4388726.1"/>
    </source>
</evidence>
<dbReference type="Pfam" id="PF03372">
    <property type="entry name" value="Exo_endo_phos"/>
    <property type="match status" value="1"/>
</dbReference>
<feature type="domain" description="Endonuclease/exonuclease/phosphatase" evidence="2">
    <location>
        <begin position="127"/>
        <end position="337"/>
    </location>
</feature>
<feature type="transmembrane region" description="Helical" evidence="1">
    <location>
        <begin position="44"/>
        <end position="66"/>
    </location>
</feature>
<reference evidence="4" key="1">
    <citation type="journal article" date="2019" name="Int. J. Syst. Evol. Microbiol.">
        <title>The Global Catalogue of Microorganisms (GCM) 10K type strain sequencing project: providing services to taxonomists for standard genome sequencing and annotation.</title>
        <authorList>
            <consortium name="The Broad Institute Genomics Platform"/>
            <consortium name="The Broad Institute Genome Sequencing Center for Infectious Disease"/>
            <person name="Wu L."/>
            <person name="Ma J."/>
        </authorList>
    </citation>
    <scope>NUCLEOTIDE SEQUENCE [LARGE SCALE GENOMIC DNA]</scope>
    <source>
        <strain evidence="4">JCM 17808</strain>
    </source>
</reference>
<dbReference type="RefSeq" id="WP_175406958.1">
    <property type="nucleotide sequence ID" value="NZ_BAABGL010000006.1"/>
</dbReference>
<dbReference type="InterPro" id="IPR005135">
    <property type="entry name" value="Endo/exonuclease/phosphatase"/>
</dbReference>
<evidence type="ECO:0000313" key="4">
    <source>
        <dbReference type="Proteomes" id="UP001500642"/>
    </source>
</evidence>
<protein>
    <recommendedName>
        <fullName evidence="2">Endonuclease/exonuclease/phosphatase domain-containing protein</fullName>
    </recommendedName>
</protein>
<dbReference type="Gene3D" id="3.60.10.10">
    <property type="entry name" value="Endonuclease/exonuclease/phosphatase"/>
    <property type="match status" value="1"/>
</dbReference>
<feature type="transmembrane region" description="Helical" evidence="1">
    <location>
        <begin position="73"/>
        <end position="93"/>
    </location>
</feature>
<proteinExistence type="predicted"/>
<keyword evidence="1" id="KW-0812">Transmembrane</keyword>
<dbReference type="InterPro" id="IPR036691">
    <property type="entry name" value="Endo/exonu/phosph_ase_sf"/>
</dbReference>